<feature type="region of interest" description="Disordered" evidence="1">
    <location>
        <begin position="1"/>
        <end position="69"/>
    </location>
</feature>
<evidence type="ECO:0000313" key="2">
    <source>
        <dbReference type="EMBL" id="GFC88071.1"/>
    </source>
</evidence>
<comment type="caution">
    <text evidence="2">The sequence shown here is derived from an EMBL/GenBank/DDBJ whole genome shotgun (WGS) entry which is preliminary data.</text>
</comment>
<reference evidence="2" key="1">
    <citation type="journal article" date="2019" name="Sci. Rep.">
        <title>Draft genome of Tanacetum cinerariifolium, the natural source of mosquito coil.</title>
        <authorList>
            <person name="Yamashiro T."/>
            <person name="Shiraishi A."/>
            <person name="Satake H."/>
            <person name="Nakayama K."/>
        </authorList>
    </citation>
    <scope>NUCLEOTIDE SEQUENCE</scope>
</reference>
<dbReference type="EMBL" id="BKCJ011113649">
    <property type="protein sequence ID" value="GFC88071.1"/>
    <property type="molecule type" value="Genomic_DNA"/>
</dbReference>
<dbReference type="AlphaFoldDB" id="A0A699RXD6"/>
<gene>
    <name evidence="2" type="ORF">Tci_860041</name>
</gene>
<accession>A0A699RXD6</accession>
<protein>
    <submittedName>
        <fullName evidence="2">Uncharacterized protein</fullName>
    </submittedName>
</protein>
<proteinExistence type="predicted"/>
<organism evidence="2">
    <name type="scientific">Tanacetum cinerariifolium</name>
    <name type="common">Dalmatian daisy</name>
    <name type="synonym">Chrysanthemum cinerariifolium</name>
    <dbReference type="NCBI Taxonomy" id="118510"/>
    <lineage>
        <taxon>Eukaryota</taxon>
        <taxon>Viridiplantae</taxon>
        <taxon>Streptophyta</taxon>
        <taxon>Embryophyta</taxon>
        <taxon>Tracheophyta</taxon>
        <taxon>Spermatophyta</taxon>
        <taxon>Magnoliopsida</taxon>
        <taxon>eudicotyledons</taxon>
        <taxon>Gunneridae</taxon>
        <taxon>Pentapetalae</taxon>
        <taxon>asterids</taxon>
        <taxon>campanulids</taxon>
        <taxon>Asterales</taxon>
        <taxon>Asteraceae</taxon>
        <taxon>Asteroideae</taxon>
        <taxon>Anthemideae</taxon>
        <taxon>Anthemidinae</taxon>
        <taxon>Tanacetum</taxon>
    </lineage>
</organism>
<feature type="compositionally biased region" description="Low complexity" evidence="1">
    <location>
        <begin position="17"/>
        <end position="26"/>
    </location>
</feature>
<sequence>MSKPPYPCNEPLKEGLPQAHSNQPPSQSQPPPLIDPYIDVALQAPQDNKHTQHPSPQYLSREILVEEIN</sequence>
<name>A0A699RXD6_TANCI</name>
<evidence type="ECO:0000256" key="1">
    <source>
        <dbReference type="SAM" id="MobiDB-lite"/>
    </source>
</evidence>